<feature type="compositionally biased region" description="Polar residues" evidence="1">
    <location>
        <begin position="308"/>
        <end position="334"/>
    </location>
</feature>
<feature type="region of interest" description="Disordered" evidence="1">
    <location>
        <begin position="129"/>
        <end position="232"/>
    </location>
</feature>
<organism evidence="2 3">
    <name type="scientific">Lingula anatina</name>
    <name type="common">Brachiopod</name>
    <name type="synonym">Lingula unguis</name>
    <dbReference type="NCBI Taxonomy" id="7574"/>
    <lineage>
        <taxon>Eukaryota</taxon>
        <taxon>Metazoa</taxon>
        <taxon>Spiralia</taxon>
        <taxon>Lophotrochozoa</taxon>
        <taxon>Brachiopoda</taxon>
        <taxon>Linguliformea</taxon>
        <taxon>Lingulata</taxon>
        <taxon>Lingulida</taxon>
        <taxon>Linguloidea</taxon>
        <taxon>Lingulidae</taxon>
        <taxon>Lingula</taxon>
    </lineage>
</organism>
<evidence type="ECO:0000313" key="3">
    <source>
        <dbReference type="RefSeq" id="XP_013419260.1"/>
    </source>
</evidence>
<feature type="region of interest" description="Disordered" evidence="1">
    <location>
        <begin position="88"/>
        <end position="111"/>
    </location>
</feature>
<keyword evidence="2" id="KW-1185">Reference proteome</keyword>
<dbReference type="KEGG" id="lak:106179976"/>
<reference evidence="3" key="1">
    <citation type="submission" date="2025-08" db="UniProtKB">
        <authorList>
            <consortium name="RefSeq"/>
        </authorList>
    </citation>
    <scope>IDENTIFICATION</scope>
    <source>
        <tissue evidence="3">Gonads</tissue>
    </source>
</reference>
<proteinExistence type="predicted"/>
<evidence type="ECO:0000256" key="1">
    <source>
        <dbReference type="SAM" id="MobiDB-lite"/>
    </source>
</evidence>
<feature type="compositionally biased region" description="Polar residues" evidence="1">
    <location>
        <begin position="1"/>
        <end position="12"/>
    </location>
</feature>
<dbReference type="Proteomes" id="UP000085678">
    <property type="component" value="Unplaced"/>
</dbReference>
<feature type="compositionally biased region" description="Basic residues" evidence="1">
    <location>
        <begin position="202"/>
        <end position="212"/>
    </location>
</feature>
<sequence>MHTQSLRMTSSHRVQRTNKQLERTQQANRLADRQLVEKLEALHLSEKTRLHEIRTENILLKMELRDSQCRELITALKRQVLSYNDVAMNTQSPKRSNIRRSGEERIEDNKSAEIDRRWKKLPILSSQPRMLFQSLPPNPRKYYDDGNSDSDASLSSFYESGSDDQDDSDDSRSMTRQVIRQVREAQTAPTLRRLPKISAKLGKLKAAQKNKQTKNEMKVGPKEPKKRRKSLTWKDQPQYKKLLESMEKYDHFTDGSMALAMRRYEHKRKASLQPPAGHLPVRRRRSISNYLQRTKSAESDSDKEYDTTPFTNKPRSAIASSGEHQQNEVQSSPDFNKGPVGISSPLRKVYIPQQEQDSAKKEYIKNISKLCRADQIQKYNRVQDKIREFLGGKLLASVPDLEPLTAEEQSMLTLLRASRMCKK</sequence>
<feature type="compositionally biased region" description="Polar residues" evidence="1">
    <location>
        <begin position="149"/>
        <end position="159"/>
    </location>
</feature>
<feature type="compositionally biased region" description="Basic and acidic residues" evidence="1">
    <location>
        <begin position="295"/>
        <end position="306"/>
    </location>
</feature>
<evidence type="ECO:0000313" key="2">
    <source>
        <dbReference type="Proteomes" id="UP000085678"/>
    </source>
</evidence>
<feature type="region of interest" description="Disordered" evidence="1">
    <location>
        <begin position="268"/>
        <end position="339"/>
    </location>
</feature>
<name>A0A1S3K9F5_LINAN</name>
<feature type="compositionally biased region" description="Basic and acidic residues" evidence="1">
    <location>
        <begin position="213"/>
        <end position="223"/>
    </location>
</feature>
<feature type="region of interest" description="Disordered" evidence="1">
    <location>
        <begin position="1"/>
        <end position="26"/>
    </location>
</feature>
<feature type="compositionally biased region" description="Basic and acidic residues" evidence="1">
    <location>
        <begin position="100"/>
        <end position="111"/>
    </location>
</feature>
<dbReference type="InParanoid" id="A0A1S3K9F5"/>
<dbReference type="AlphaFoldDB" id="A0A1S3K9F5"/>
<accession>A0A1S3K9F5</accession>
<protein>
    <submittedName>
        <fullName evidence="3">Uncharacterized protein LOC106179976</fullName>
    </submittedName>
</protein>
<dbReference type="RefSeq" id="XP_013419260.1">
    <property type="nucleotide sequence ID" value="XM_013563806.2"/>
</dbReference>
<gene>
    <name evidence="3" type="primary">LOC106179976</name>
</gene>
<dbReference type="GeneID" id="106179976"/>